<protein>
    <submittedName>
        <fullName evidence="1">Uncharacterized protein</fullName>
    </submittedName>
</protein>
<dbReference type="AlphaFoldDB" id="A0A511V8U2"/>
<reference evidence="1 2" key="1">
    <citation type="submission" date="2019-07" db="EMBL/GenBank/DDBJ databases">
        <title>Whole genome shotgun sequence of Aneurinibacillus danicus NBRC 102444.</title>
        <authorList>
            <person name="Hosoyama A."/>
            <person name="Uohara A."/>
            <person name="Ohji S."/>
            <person name="Ichikawa N."/>
        </authorList>
    </citation>
    <scope>NUCLEOTIDE SEQUENCE [LARGE SCALE GENOMIC DNA]</scope>
    <source>
        <strain evidence="1 2">NBRC 102444</strain>
    </source>
</reference>
<evidence type="ECO:0000313" key="1">
    <source>
        <dbReference type="EMBL" id="GEN35347.1"/>
    </source>
</evidence>
<dbReference type="EMBL" id="BJXX01000127">
    <property type="protein sequence ID" value="GEN35347.1"/>
    <property type="molecule type" value="Genomic_DNA"/>
</dbReference>
<keyword evidence="2" id="KW-1185">Reference proteome</keyword>
<accession>A0A511V8U2</accession>
<organism evidence="1 2">
    <name type="scientific">Aneurinibacillus danicus</name>
    <dbReference type="NCBI Taxonomy" id="267746"/>
    <lineage>
        <taxon>Bacteria</taxon>
        <taxon>Bacillati</taxon>
        <taxon>Bacillota</taxon>
        <taxon>Bacilli</taxon>
        <taxon>Bacillales</taxon>
        <taxon>Paenibacillaceae</taxon>
        <taxon>Aneurinibacillus group</taxon>
        <taxon>Aneurinibacillus</taxon>
    </lineage>
</organism>
<evidence type="ECO:0000313" key="2">
    <source>
        <dbReference type="Proteomes" id="UP000321157"/>
    </source>
</evidence>
<proteinExistence type="predicted"/>
<gene>
    <name evidence="1" type="ORF">ADA01nite_28070</name>
</gene>
<comment type="caution">
    <text evidence="1">The sequence shown here is derived from an EMBL/GenBank/DDBJ whole genome shotgun (WGS) entry which is preliminary data.</text>
</comment>
<name>A0A511V8U2_9BACL</name>
<sequence length="49" mass="5705">MSNPRGKKTWALPFIDYVVYEGGFGHEQEGYEGFYIDKDGRKRMLVSMT</sequence>
<dbReference type="Proteomes" id="UP000321157">
    <property type="component" value="Unassembled WGS sequence"/>
</dbReference>